<name>A0A7R9BYU1_9CRUS</name>
<feature type="transmembrane region" description="Helical" evidence="11">
    <location>
        <begin position="223"/>
        <end position="247"/>
    </location>
</feature>
<keyword evidence="6" id="KW-0547">Nucleotide-binding</keyword>
<dbReference type="Gene3D" id="1.20.1530.20">
    <property type="match status" value="1"/>
</dbReference>
<dbReference type="InterPro" id="IPR036830">
    <property type="entry name" value="PP_kinase_middle_dom_sf"/>
</dbReference>
<dbReference type="OrthoDB" id="8299897at2759"/>
<dbReference type="InterPro" id="IPR041108">
    <property type="entry name" value="PP_kinase_C_1"/>
</dbReference>
<keyword evidence="10 11" id="KW-0472">Membrane</keyword>
<dbReference type="GO" id="GO:0006799">
    <property type="term" value="P:polyphosphate biosynthetic process"/>
    <property type="evidence" value="ECO:0007669"/>
    <property type="project" value="InterPro"/>
</dbReference>
<keyword evidence="9 11" id="KW-1133">Transmembrane helix</keyword>
<dbReference type="GO" id="GO:0005524">
    <property type="term" value="F:ATP binding"/>
    <property type="evidence" value="ECO:0007669"/>
    <property type="project" value="UniProtKB-KW"/>
</dbReference>
<evidence type="ECO:0000256" key="11">
    <source>
        <dbReference type="SAM" id="Phobius"/>
    </source>
</evidence>
<reference evidence="16" key="1">
    <citation type="submission" date="2020-11" db="EMBL/GenBank/DDBJ databases">
        <authorList>
            <person name="Tran Van P."/>
        </authorList>
    </citation>
    <scope>NUCLEOTIDE SEQUENCE</scope>
</reference>
<dbReference type="PANTHER" id="PTHR30218">
    <property type="entry name" value="POLYPHOSPHATE KINASE"/>
    <property type="match status" value="1"/>
</dbReference>
<dbReference type="SUPFAM" id="SSF140356">
    <property type="entry name" value="PPK N-terminal domain-like"/>
    <property type="match status" value="1"/>
</dbReference>
<evidence type="ECO:0000256" key="5">
    <source>
        <dbReference type="ARBA" id="ARBA00022692"/>
    </source>
</evidence>
<accession>A0A7R9BYU1</accession>
<dbReference type="Pfam" id="PF13089">
    <property type="entry name" value="PP_kinase_N"/>
    <property type="match status" value="1"/>
</dbReference>
<dbReference type="EC" id="2.7.4.1" evidence="2"/>
<organism evidence="16">
    <name type="scientific">Notodromas monacha</name>
    <dbReference type="NCBI Taxonomy" id="399045"/>
    <lineage>
        <taxon>Eukaryota</taxon>
        <taxon>Metazoa</taxon>
        <taxon>Ecdysozoa</taxon>
        <taxon>Arthropoda</taxon>
        <taxon>Crustacea</taxon>
        <taxon>Oligostraca</taxon>
        <taxon>Ostracoda</taxon>
        <taxon>Podocopa</taxon>
        <taxon>Podocopida</taxon>
        <taxon>Cypridocopina</taxon>
        <taxon>Cypridoidea</taxon>
        <taxon>Cyprididae</taxon>
        <taxon>Notodromas</taxon>
    </lineage>
</organism>
<dbReference type="AlphaFoldDB" id="A0A7R9BYU1"/>
<dbReference type="InterPro" id="IPR038770">
    <property type="entry name" value="Na+/solute_symporter_sf"/>
</dbReference>
<dbReference type="Pfam" id="PF01758">
    <property type="entry name" value="SBF"/>
    <property type="match status" value="1"/>
</dbReference>
<dbReference type="Pfam" id="PF02503">
    <property type="entry name" value="PP_kinase"/>
    <property type="match status" value="1"/>
</dbReference>
<dbReference type="Pfam" id="PF13090">
    <property type="entry name" value="PP_kinase_C"/>
    <property type="match status" value="1"/>
</dbReference>
<proteinExistence type="inferred from homology"/>
<keyword evidence="17" id="KW-1185">Reference proteome</keyword>
<evidence type="ECO:0000313" key="16">
    <source>
        <dbReference type="EMBL" id="CAD7284106.1"/>
    </source>
</evidence>
<dbReference type="EMBL" id="CAJPEX010006950">
    <property type="protein sequence ID" value="CAG0924258.1"/>
    <property type="molecule type" value="Genomic_DNA"/>
</dbReference>
<feature type="transmembrane region" description="Helical" evidence="11">
    <location>
        <begin position="69"/>
        <end position="92"/>
    </location>
</feature>
<feature type="transmembrane region" description="Helical" evidence="11">
    <location>
        <begin position="126"/>
        <end position="150"/>
    </location>
</feature>
<keyword evidence="8" id="KW-0067">ATP-binding</keyword>
<keyword evidence="5 11" id="KW-0812">Transmembrane</keyword>
<dbReference type="InterPro" id="IPR025200">
    <property type="entry name" value="PPK_C_dom2"/>
</dbReference>
<comment type="subcellular location">
    <subcellularLocation>
        <location evidence="1">Membrane</location>
        <topology evidence="1">Multi-pass membrane protein</topology>
    </subcellularLocation>
</comment>
<keyword evidence="7" id="KW-0418">Kinase</keyword>
<dbReference type="GO" id="GO:0016020">
    <property type="term" value="C:membrane"/>
    <property type="evidence" value="ECO:0007669"/>
    <property type="project" value="UniProtKB-SubCell"/>
</dbReference>
<feature type="domain" description="Polyphosphate kinase middle" evidence="12">
    <location>
        <begin position="415"/>
        <end position="594"/>
    </location>
</feature>
<evidence type="ECO:0000259" key="14">
    <source>
        <dbReference type="Pfam" id="PF13090"/>
    </source>
</evidence>
<protein>
    <recommendedName>
        <fullName evidence="2">ATP-polyphosphate phosphotransferase</fullName>
        <ecNumber evidence="2">2.7.4.1</ecNumber>
    </recommendedName>
</protein>
<gene>
    <name evidence="16" type="ORF">NMOB1V02_LOCUS11713</name>
</gene>
<evidence type="ECO:0000256" key="2">
    <source>
        <dbReference type="ARBA" id="ARBA00012960"/>
    </source>
</evidence>
<feature type="transmembrane region" description="Helical" evidence="11">
    <location>
        <begin position="98"/>
        <end position="119"/>
    </location>
</feature>
<dbReference type="NCBIfam" id="NF003918">
    <property type="entry name" value="PRK05443.1-2"/>
    <property type="match status" value="1"/>
</dbReference>
<keyword evidence="3" id="KW-0597">Phosphoprotein</keyword>
<dbReference type="SUPFAM" id="SSF56024">
    <property type="entry name" value="Phospholipase D/nuclease"/>
    <property type="match status" value="2"/>
</dbReference>
<feature type="domain" description="Polyphosphate kinase N-terminal" evidence="13">
    <location>
        <begin position="303"/>
        <end position="405"/>
    </location>
</feature>
<dbReference type="PANTHER" id="PTHR30218:SF0">
    <property type="entry name" value="POLYPHOSPHATE KINASE"/>
    <property type="match status" value="1"/>
</dbReference>
<feature type="domain" description="Polyphosphate kinase C-terminal" evidence="14">
    <location>
        <begin position="792"/>
        <end position="963"/>
    </location>
</feature>
<dbReference type="GO" id="GO:0009358">
    <property type="term" value="C:polyphosphate kinase complex"/>
    <property type="evidence" value="ECO:0007669"/>
    <property type="project" value="InterPro"/>
</dbReference>
<dbReference type="InterPro" id="IPR024953">
    <property type="entry name" value="PP_kinase_middle"/>
</dbReference>
<sequence length="976" mass="108534">MGTFLKFTAWIQKTFALWVVLFAGIALLSPETFVWMKAYITWMLGLIMFGMGMTMTLDDFKGVMQSPKAVAIGVAAQFVVMPSVAYLLCLLFRLPTEIAIGVILVGCCPGGTASNVITYMAKGNTALSVACTTVSTLLAPVLTPAIFYLLASQWIEINAWSMLSSILQVVLFPIILGLVIRAVLKQKVESYISVMPLISVVAIVLIVAAIIGGSKAQILESGLLILAVVALHNAIGYLLGFAAARMFHLPHADCKAVSIEVGMQNSGLGVALAAVHFAASPITAVPSAIFKGMDNFQHSSATYFNRELSLFEFHQRVLAQALDPSLPVLERLTFLIIFSHEFFEIRIAGLMKQRDMNVIARTPDAVPTEVILEDLSQSIHRAVKKQFEVLNHSILPELQAQGIQFIQFQDILEKHKAWIAEYFAKEIQPVLTPISLDPSHPFPRLVNKSLNFIVSLQGKDAFGRSIEMAIVPAPRSLPRLIQMPKNVAGNIDTQIFLTAMIQQHISDLFPGMKATGCYAFRVTRNADLILSEDVDDLAVALKDELSSRRFGRAVRLEIEDDCPEAVIDYLLKEFDLTEQELYRIDGPINLSRLSTSCDRPELKHPVFIPVIPKVLRKQKSTFDTLKAQDVLLHHPFDSFQPVIGLLKEAAKDPNVLAIKQTLYRSGPDSEIVQVLAEAARNGKEVTAVIELRARFDEESNITVANILQEAGAVVVYGIVGYKTHAKMILIVRRENAQLIRYAHLGTGNYHAGNARMYTDYGLMTTQPDICEDVHRMFQELTGMGKMAKLKALLHAPFTLHSELLKLIEQEIQFAQAGQKARIIIKVNALTEPQLIAALYRASQAGVQVDLIIRSICCLIPQVQGMSENIRVRSIVGRFLEHTRVYCFEHGGEKKLYCASADWMGRNLFSRVETCFPILDRVLKKQIYKDGLISYLNDCLNAWELQADGHWLKVACTVPEQRYSAQQHLIAQKQLKI</sequence>
<feature type="transmembrane region" description="Helical" evidence="11">
    <location>
        <begin position="191"/>
        <end position="211"/>
    </location>
</feature>
<evidence type="ECO:0000313" key="17">
    <source>
        <dbReference type="Proteomes" id="UP000678499"/>
    </source>
</evidence>
<dbReference type="SUPFAM" id="SSF143724">
    <property type="entry name" value="PHP14-like"/>
    <property type="match status" value="1"/>
</dbReference>
<evidence type="ECO:0000259" key="12">
    <source>
        <dbReference type="Pfam" id="PF02503"/>
    </source>
</evidence>
<dbReference type="Gene3D" id="3.30.870.10">
    <property type="entry name" value="Endonuclease Chain A"/>
    <property type="match status" value="2"/>
</dbReference>
<feature type="transmembrane region" description="Helical" evidence="11">
    <location>
        <begin position="39"/>
        <end position="57"/>
    </location>
</feature>
<evidence type="ECO:0000259" key="13">
    <source>
        <dbReference type="Pfam" id="PF13089"/>
    </source>
</evidence>
<evidence type="ECO:0000256" key="4">
    <source>
        <dbReference type="ARBA" id="ARBA00022679"/>
    </source>
</evidence>
<dbReference type="NCBIfam" id="TIGR03705">
    <property type="entry name" value="poly_P_kin"/>
    <property type="match status" value="1"/>
</dbReference>
<dbReference type="InterPro" id="IPR003414">
    <property type="entry name" value="PP_kinase"/>
</dbReference>
<dbReference type="NCBIfam" id="NF003921">
    <property type="entry name" value="PRK05443.2-2"/>
    <property type="match status" value="1"/>
</dbReference>
<evidence type="ECO:0000256" key="3">
    <source>
        <dbReference type="ARBA" id="ARBA00022553"/>
    </source>
</evidence>
<dbReference type="InterPro" id="IPR036832">
    <property type="entry name" value="PPK_N_dom_sf"/>
</dbReference>
<dbReference type="EMBL" id="OA888987">
    <property type="protein sequence ID" value="CAD7284106.1"/>
    <property type="molecule type" value="Genomic_DNA"/>
</dbReference>
<dbReference type="NCBIfam" id="NF003917">
    <property type="entry name" value="PRK05443.1-1"/>
    <property type="match status" value="1"/>
</dbReference>
<evidence type="ECO:0000256" key="6">
    <source>
        <dbReference type="ARBA" id="ARBA00022741"/>
    </source>
</evidence>
<dbReference type="Pfam" id="PF17941">
    <property type="entry name" value="PP_kinase_C_1"/>
    <property type="match status" value="1"/>
</dbReference>
<evidence type="ECO:0000256" key="9">
    <source>
        <dbReference type="ARBA" id="ARBA00022989"/>
    </source>
</evidence>
<dbReference type="Gene3D" id="1.20.58.310">
    <property type="entry name" value="Polyphosphate kinase N-terminal domain"/>
    <property type="match status" value="1"/>
</dbReference>
<evidence type="ECO:0000256" key="10">
    <source>
        <dbReference type="ARBA" id="ARBA00023136"/>
    </source>
</evidence>
<dbReference type="InterPro" id="IPR025198">
    <property type="entry name" value="PPK_N_dom"/>
</dbReference>
<evidence type="ECO:0000256" key="1">
    <source>
        <dbReference type="ARBA" id="ARBA00004141"/>
    </source>
</evidence>
<dbReference type="CDD" id="cd09168">
    <property type="entry name" value="PLDc_PaPPK1_C2_like"/>
    <property type="match status" value="1"/>
</dbReference>
<feature type="transmembrane region" description="Helical" evidence="11">
    <location>
        <begin position="268"/>
        <end position="290"/>
    </location>
</feature>
<dbReference type="Proteomes" id="UP000678499">
    <property type="component" value="Unassembled WGS sequence"/>
</dbReference>
<dbReference type="HAMAP" id="MF_00347">
    <property type="entry name" value="Polyphosphate_kinase"/>
    <property type="match status" value="1"/>
</dbReference>
<dbReference type="Gene3D" id="3.30.1840.10">
    <property type="entry name" value="Polyphosphate kinase middle domain"/>
    <property type="match status" value="1"/>
</dbReference>
<evidence type="ECO:0000259" key="15">
    <source>
        <dbReference type="Pfam" id="PF17941"/>
    </source>
</evidence>
<evidence type="ECO:0000256" key="7">
    <source>
        <dbReference type="ARBA" id="ARBA00022777"/>
    </source>
</evidence>
<feature type="transmembrane region" description="Helical" evidence="11">
    <location>
        <begin position="162"/>
        <end position="184"/>
    </location>
</feature>
<dbReference type="InterPro" id="IPR002657">
    <property type="entry name" value="BilAc:Na_symport/Acr3"/>
</dbReference>
<keyword evidence="4" id="KW-0808">Transferase</keyword>
<feature type="transmembrane region" description="Helical" evidence="11">
    <location>
        <begin position="7"/>
        <end position="27"/>
    </location>
</feature>
<dbReference type="GO" id="GO:0008976">
    <property type="term" value="F:polyphosphate kinase activity"/>
    <property type="evidence" value="ECO:0007669"/>
    <property type="project" value="UniProtKB-EC"/>
</dbReference>
<evidence type="ECO:0000256" key="8">
    <source>
        <dbReference type="ARBA" id="ARBA00022840"/>
    </source>
</evidence>
<feature type="domain" description="Polyphosphate kinase C-terminal" evidence="15">
    <location>
        <begin position="621"/>
        <end position="784"/>
    </location>
</feature>